<keyword evidence="2" id="KW-1185">Reference proteome</keyword>
<proteinExistence type="predicted"/>
<comment type="caution">
    <text evidence="1">The sequence shown here is derived from an EMBL/GenBank/DDBJ whole genome shotgun (WGS) entry which is preliminary data.</text>
</comment>
<accession>A0ABM9UPE6</accession>
<name>A0ABM9UPE6_SARVE</name>
<sequence>MKCEIFEYKSDILIERANTQNLMNELNEYLGTKEYSLEVLLGEVSLRIYESNRHYIEIYSSANTLTNEYEIIPIVLKYSDNNSYIVFKKKETEDLFGWKNINGEIVELYK</sequence>
<dbReference type="RefSeq" id="WP_055257455.1">
    <property type="nucleotide sequence ID" value="NZ_CABIXL010000002.1"/>
</dbReference>
<gene>
    <name evidence="1" type="ORF">ERS852473_00564</name>
</gene>
<reference evidence="1 2" key="1">
    <citation type="submission" date="2015-09" db="EMBL/GenBank/DDBJ databases">
        <authorList>
            <consortium name="Pathogen Informatics"/>
        </authorList>
    </citation>
    <scope>NUCLEOTIDE SEQUENCE [LARGE SCALE GENOMIC DNA]</scope>
    <source>
        <strain evidence="1 2">2789STDY5834858</strain>
    </source>
</reference>
<evidence type="ECO:0000313" key="2">
    <source>
        <dbReference type="Proteomes" id="UP000095488"/>
    </source>
</evidence>
<evidence type="ECO:0000313" key="1">
    <source>
        <dbReference type="EMBL" id="CUN58993.1"/>
    </source>
</evidence>
<organism evidence="1 2">
    <name type="scientific">Sarcina ventriculi</name>
    <name type="common">Clostridium ventriculi</name>
    <dbReference type="NCBI Taxonomy" id="1267"/>
    <lineage>
        <taxon>Bacteria</taxon>
        <taxon>Bacillati</taxon>
        <taxon>Bacillota</taxon>
        <taxon>Clostridia</taxon>
        <taxon>Eubacteriales</taxon>
        <taxon>Clostridiaceae</taxon>
        <taxon>Sarcina</taxon>
    </lineage>
</organism>
<protein>
    <submittedName>
        <fullName evidence="1">Uncharacterized protein</fullName>
    </submittedName>
</protein>
<dbReference type="Proteomes" id="UP000095488">
    <property type="component" value="Unassembled WGS sequence"/>
</dbReference>
<dbReference type="EMBL" id="CYZR01000002">
    <property type="protein sequence ID" value="CUN58993.1"/>
    <property type="molecule type" value="Genomic_DNA"/>
</dbReference>